<comment type="caution">
    <text evidence="1">The sequence shown here is derived from an EMBL/GenBank/DDBJ whole genome shotgun (WGS) entry which is preliminary data.</text>
</comment>
<organism evidence="1 2">
    <name type="scientific">Candidatus Blautia faecavium</name>
    <dbReference type="NCBI Taxonomy" id="2838487"/>
    <lineage>
        <taxon>Bacteria</taxon>
        <taxon>Bacillati</taxon>
        <taxon>Bacillota</taxon>
        <taxon>Clostridia</taxon>
        <taxon>Lachnospirales</taxon>
        <taxon>Lachnospiraceae</taxon>
        <taxon>Blautia</taxon>
    </lineage>
</organism>
<dbReference type="Pfam" id="PF14203">
    <property type="entry name" value="TTRAP"/>
    <property type="match status" value="1"/>
</dbReference>
<dbReference type="EMBL" id="DWYZ01000139">
    <property type="protein sequence ID" value="HJB28563.1"/>
    <property type="molecule type" value="Genomic_DNA"/>
</dbReference>
<protein>
    <submittedName>
        <fullName evidence="1">Transposon-transfer assisting family protein</fullName>
    </submittedName>
</protein>
<accession>A0A9D2LTR6</accession>
<dbReference type="Proteomes" id="UP000823842">
    <property type="component" value="Unassembled WGS sequence"/>
</dbReference>
<reference evidence="1" key="2">
    <citation type="submission" date="2021-04" db="EMBL/GenBank/DDBJ databases">
        <authorList>
            <person name="Gilroy R."/>
        </authorList>
    </citation>
    <scope>NUCLEOTIDE SEQUENCE</scope>
    <source>
        <strain evidence="1">ChiSjej1B19-5720</strain>
    </source>
</reference>
<sequence>MRVRFEEDEMFVMAMFKKENRLATMQEIRRILPFIKEDGEMLTLVNHTLEKIEQLTNQEFAAIDLEDYQQDTGEEP</sequence>
<gene>
    <name evidence="1" type="ORF">IAA06_07180</name>
</gene>
<proteinExistence type="predicted"/>
<dbReference type="AlphaFoldDB" id="A0A9D2LTR6"/>
<name>A0A9D2LTR6_9FIRM</name>
<evidence type="ECO:0000313" key="2">
    <source>
        <dbReference type="Proteomes" id="UP000823842"/>
    </source>
</evidence>
<reference evidence="1" key="1">
    <citation type="journal article" date="2021" name="PeerJ">
        <title>Extensive microbial diversity within the chicken gut microbiome revealed by metagenomics and culture.</title>
        <authorList>
            <person name="Gilroy R."/>
            <person name="Ravi A."/>
            <person name="Getino M."/>
            <person name="Pursley I."/>
            <person name="Horton D.L."/>
            <person name="Alikhan N.F."/>
            <person name="Baker D."/>
            <person name="Gharbi K."/>
            <person name="Hall N."/>
            <person name="Watson M."/>
            <person name="Adriaenssens E.M."/>
            <person name="Foster-Nyarko E."/>
            <person name="Jarju S."/>
            <person name="Secka A."/>
            <person name="Antonio M."/>
            <person name="Oren A."/>
            <person name="Chaudhuri R.R."/>
            <person name="La Ragione R."/>
            <person name="Hildebrand F."/>
            <person name="Pallen M.J."/>
        </authorList>
    </citation>
    <scope>NUCLEOTIDE SEQUENCE</scope>
    <source>
        <strain evidence="1">ChiSjej1B19-5720</strain>
    </source>
</reference>
<dbReference type="Gene3D" id="1.10.10.1850">
    <property type="entry name" value="Sporulation protein-like"/>
    <property type="match status" value="1"/>
</dbReference>
<dbReference type="InterPro" id="IPR041965">
    <property type="entry name" value="TTRAP_sf"/>
</dbReference>
<dbReference type="InterPro" id="IPR025468">
    <property type="entry name" value="TTRAP"/>
</dbReference>
<evidence type="ECO:0000313" key="1">
    <source>
        <dbReference type="EMBL" id="HJB28563.1"/>
    </source>
</evidence>